<evidence type="ECO:0000313" key="2">
    <source>
        <dbReference type="EMBL" id="SDE87990.1"/>
    </source>
</evidence>
<evidence type="ECO:0000259" key="1">
    <source>
        <dbReference type="Pfam" id="PF12146"/>
    </source>
</evidence>
<dbReference type="InterPro" id="IPR022742">
    <property type="entry name" value="Hydrolase_4"/>
</dbReference>
<dbReference type="PANTHER" id="PTHR43798">
    <property type="entry name" value="MONOACYLGLYCEROL LIPASE"/>
    <property type="match status" value="1"/>
</dbReference>
<sequence>MRSDNSRVRIVALVRALLTLSVAVLLGACVLPQKQANAATDFANYRLATLEQLRLKRNYQTADPRAETEWNAPREWRAATNVLPSRGILLVHGLGDSPWSFNDLAPVLAAQGFLVRTVLLPGHGTRPEDLLDVDISQWRDVVREQAQILQREVELVYLGGFSTGANLALEYAYANPDIAGLLLFSPGFRSSSQLDWLAPMAVHFRSWLIAPDEQRPMQNSVRYLNTPTNGFAQFYRSSHAVQRLLDERFYDKPVLMVVAQHDSVLDTRYLLEEFQHRFTHPASRLVWYGTEPIELFDRRRVLVREDHLPLLRISQFSHMSLLFAPSNPLYGERGSLRICLNGQLAEVTQACEEGAQSWYSDWGYREEGKIHARLTFNPYFDWQASVMATVLAVQPADSSSELALSSRSLQESQP</sequence>
<dbReference type="Pfam" id="PF12146">
    <property type="entry name" value="Hydrolase_4"/>
    <property type="match status" value="1"/>
</dbReference>
<dbReference type="PROSITE" id="PS51257">
    <property type="entry name" value="PROKAR_LIPOPROTEIN"/>
    <property type="match status" value="1"/>
</dbReference>
<dbReference type="RefSeq" id="WP_092363647.1">
    <property type="nucleotide sequence ID" value="NZ_FNBM01000001.1"/>
</dbReference>
<proteinExistence type="predicted"/>
<dbReference type="Gene3D" id="3.40.50.1820">
    <property type="entry name" value="alpha/beta hydrolase"/>
    <property type="match status" value="1"/>
</dbReference>
<reference evidence="2 3" key="1">
    <citation type="submission" date="2016-10" db="EMBL/GenBank/DDBJ databases">
        <authorList>
            <person name="de Groot N.N."/>
        </authorList>
    </citation>
    <scope>NUCLEOTIDE SEQUENCE [LARGE SCALE GENOMIC DNA]</scope>
    <source>
        <strain evidence="2 3">LMG 25475</strain>
    </source>
</reference>
<accession>A0A1G7GIQ1</accession>
<gene>
    <name evidence="2" type="ORF">SAMN05216381_0208</name>
</gene>
<dbReference type="STRING" id="640205.SAMN05216381_0208"/>
<dbReference type="PANTHER" id="PTHR43798:SF33">
    <property type="entry name" value="HYDROLASE, PUTATIVE (AFU_ORTHOLOGUE AFUA_2G14860)-RELATED"/>
    <property type="match status" value="1"/>
</dbReference>
<dbReference type="Proteomes" id="UP000243378">
    <property type="component" value="Unassembled WGS sequence"/>
</dbReference>
<protein>
    <submittedName>
        <fullName evidence="2">Esterase/lipase</fullName>
    </submittedName>
</protein>
<dbReference type="InterPro" id="IPR050266">
    <property type="entry name" value="AB_hydrolase_sf"/>
</dbReference>
<dbReference type="GO" id="GO:0016020">
    <property type="term" value="C:membrane"/>
    <property type="evidence" value="ECO:0007669"/>
    <property type="project" value="TreeGrafter"/>
</dbReference>
<dbReference type="SUPFAM" id="SSF53474">
    <property type="entry name" value="alpha/beta-Hydrolases"/>
    <property type="match status" value="1"/>
</dbReference>
<feature type="domain" description="Serine aminopeptidase S33" evidence="1">
    <location>
        <begin position="88"/>
        <end position="207"/>
    </location>
</feature>
<dbReference type="EMBL" id="FNBM01000001">
    <property type="protein sequence ID" value="SDE87990.1"/>
    <property type="molecule type" value="Genomic_DNA"/>
</dbReference>
<dbReference type="InterPro" id="IPR029058">
    <property type="entry name" value="AB_hydrolase_fold"/>
</dbReference>
<organism evidence="2 3">
    <name type="scientific">Phytopseudomonas seleniipraecipitans</name>
    <dbReference type="NCBI Taxonomy" id="640205"/>
    <lineage>
        <taxon>Bacteria</taxon>
        <taxon>Pseudomonadati</taxon>
        <taxon>Pseudomonadota</taxon>
        <taxon>Gammaproteobacteria</taxon>
        <taxon>Pseudomonadales</taxon>
        <taxon>Pseudomonadaceae</taxon>
        <taxon>Phytopseudomonas</taxon>
    </lineage>
</organism>
<dbReference type="AlphaFoldDB" id="A0A1G7GIQ1"/>
<evidence type="ECO:0000313" key="3">
    <source>
        <dbReference type="Proteomes" id="UP000243378"/>
    </source>
</evidence>
<dbReference type="OrthoDB" id="8476759at2"/>
<name>A0A1G7GIQ1_9GAMM</name>